<sequence length="1010" mass="109156">MPASSAPSPPSSPSKRAGLLRQLVTGVQATDRETHAQRWQRPLLGPRSPSQQKDALPQDQPARAGQRVSALVQGYEASLTANSRRYEALPPGPTSPHKSTFAIDIPARAGPVLGDRQGSSSSSPTSPSQQHSTSPTVPAAFFQRQQYKSAPSDGPIKFAPAPFGKENQPRPQPTRAPSVPRPHFGHSASHASTTQSARSPASSDTFSSGTDVSRVTSALTDLTMATRSSGSTYASSLVTNSAENAYVGVASVVQVQQDTTPRKAAPSRAPQIVETAATPARSALPRSNRPLSAAYIASHPSFQPAPPTLQREQHPGRPDGPVPFERPLLAQRSTSSFVEALPASYPRGAQAPSQYEPLPLDGSPRIGSPEAAALSPQPQQQPRARRNRPRASSLGAALKAPSIEQVKTESAEDKAQRVERDFERLLDTMQLPDRTVRTRMLGLALPLKEEMLRAASSSAHASGTSSSSTLARPGRPTHSRGRSLNLSVSHSSSGSASGTGAAMTKGKKDGGSAGSGFKTFLRKAKSNGSLHGQAASQQPQQQQKDAALAADRPGSRARSRSHSRSASGGLFRSFGRSGGAATAQQASAVGPSSEGENAPYWAERLRSATCAELEAKELGRLRTRLRNEAPAWVDDFIKSGGYLGLLERLKELLDMEWREEQHDDQVLHELLRCFKALTMTACGKRALASHSPTPFLPIAALLFSEKRPGDLPCRQILVELLLSLYDICPPNADALPKSAWADSTISLEPAPLSPAAHSPATFDSGSGGVRRYTRKAKSGDDEACGAVERDEVLTPERVQQAHRFVLSLMRGPPSEEEENKVDFILAARKARLFKTWVKEMADTVRDHFWIFVHSDNLFWTLEQIDADEIEAPKVPSGMTGGVEQEAMTYCATHFRLINAVARACPTPEDAFNFHEQLFFSGFERVIFTLRRASRTYYETLHLEMSRYVSLARAARFNLGPRLLACLDRRVLSAEERLVLQQAEERRGGGGGADRARYTSHKEAPQIGDIF</sequence>
<feature type="region of interest" description="Disordered" evidence="1">
    <location>
        <begin position="1"/>
        <end position="70"/>
    </location>
</feature>
<dbReference type="GO" id="GO:0030036">
    <property type="term" value="P:actin cytoskeleton organization"/>
    <property type="evidence" value="ECO:0007669"/>
    <property type="project" value="InterPro"/>
</dbReference>
<dbReference type="InterPro" id="IPR016024">
    <property type="entry name" value="ARM-type_fold"/>
</dbReference>
<dbReference type="GO" id="GO:0031267">
    <property type="term" value="F:small GTPase binding"/>
    <property type="evidence" value="ECO:0007669"/>
    <property type="project" value="InterPro"/>
</dbReference>
<reference evidence="3 4" key="1">
    <citation type="submission" date="2019-03" db="EMBL/GenBank/DDBJ databases">
        <title>Rhodosporidium diobovatum UCD-FST 08-225 genome sequencing, assembly, and annotation.</title>
        <authorList>
            <person name="Fakankun I.U."/>
            <person name="Fristensky B."/>
            <person name="Levin D.B."/>
        </authorList>
    </citation>
    <scope>NUCLEOTIDE SEQUENCE [LARGE SCALE GENOMIC DNA]</scope>
    <source>
        <strain evidence="3 4">UCD-FST 08-225</strain>
    </source>
</reference>
<feature type="compositionally biased region" description="Low complexity" evidence="1">
    <location>
        <begin position="533"/>
        <end position="550"/>
    </location>
</feature>
<dbReference type="OrthoDB" id="2155261at2759"/>
<feature type="compositionally biased region" description="Low complexity" evidence="1">
    <location>
        <begin position="564"/>
        <end position="577"/>
    </location>
</feature>
<name>A0A5C5G5D4_9BASI</name>
<organism evidence="3 4">
    <name type="scientific">Rhodotorula diobovata</name>
    <dbReference type="NCBI Taxonomy" id="5288"/>
    <lineage>
        <taxon>Eukaryota</taxon>
        <taxon>Fungi</taxon>
        <taxon>Dikarya</taxon>
        <taxon>Basidiomycota</taxon>
        <taxon>Pucciniomycotina</taxon>
        <taxon>Microbotryomycetes</taxon>
        <taxon>Sporidiobolales</taxon>
        <taxon>Sporidiobolaceae</taxon>
        <taxon>Rhodotorula</taxon>
    </lineage>
</organism>
<dbReference type="EMBL" id="SOZI01000003">
    <property type="protein sequence ID" value="TNY24290.1"/>
    <property type="molecule type" value="Genomic_DNA"/>
</dbReference>
<feature type="region of interest" description="Disordered" evidence="1">
    <location>
        <begin position="344"/>
        <end position="416"/>
    </location>
</feature>
<feature type="compositionally biased region" description="Low complexity" evidence="1">
    <location>
        <begin position="186"/>
        <end position="199"/>
    </location>
</feature>
<dbReference type="InterPro" id="IPR010473">
    <property type="entry name" value="GTPase-bd"/>
</dbReference>
<keyword evidence="4" id="KW-1185">Reference proteome</keyword>
<dbReference type="SMART" id="SM01140">
    <property type="entry name" value="Drf_GBD"/>
    <property type="match status" value="1"/>
</dbReference>
<feature type="compositionally biased region" description="Polar residues" evidence="1">
    <location>
        <begin position="200"/>
        <end position="213"/>
    </location>
</feature>
<feature type="compositionally biased region" description="Basic and acidic residues" evidence="1">
    <location>
        <begin position="406"/>
        <end position="416"/>
    </location>
</feature>
<feature type="region of interest" description="Disordered" evidence="1">
    <location>
        <begin position="83"/>
        <end position="213"/>
    </location>
</feature>
<feature type="compositionally biased region" description="Low complexity" evidence="1">
    <location>
        <begin position="117"/>
        <end position="136"/>
    </location>
</feature>
<feature type="compositionally biased region" description="Low complexity" evidence="1">
    <location>
        <begin position="368"/>
        <end position="382"/>
    </location>
</feature>
<evidence type="ECO:0000313" key="4">
    <source>
        <dbReference type="Proteomes" id="UP000311382"/>
    </source>
</evidence>
<evidence type="ECO:0000313" key="3">
    <source>
        <dbReference type="EMBL" id="TNY24290.1"/>
    </source>
</evidence>
<dbReference type="Proteomes" id="UP000311382">
    <property type="component" value="Unassembled WGS sequence"/>
</dbReference>
<feature type="region of interest" description="Disordered" evidence="1">
    <location>
        <begin position="751"/>
        <end position="783"/>
    </location>
</feature>
<dbReference type="AlphaFoldDB" id="A0A5C5G5D4"/>
<feature type="region of interest" description="Disordered" evidence="1">
    <location>
        <begin position="258"/>
        <end position="326"/>
    </location>
</feature>
<feature type="region of interest" description="Disordered" evidence="1">
    <location>
        <begin position="454"/>
        <end position="577"/>
    </location>
</feature>
<proteinExistence type="predicted"/>
<dbReference type="GO" id="GO:0003779">
    <property type="term" value="F:actin binding"/>
    <property type="evidence" value="ECO:0007669"/>
    <property type="project" value="InterPro"/>
</dbReference>
<feature type="compositionally biased region" description="Low complexity" evidence="1">
    <location>
        <begin position="454"/>
        <end position="471"/>
    </location>
</feature>
<dbReference type="Gene3D" id="1.25.10.10">
    <property type="entry name" value="Leucine-rich Repeat Variant"/>
    <property type="match status" value="1"/>
</dbReference>
<protein>
    <recommendedName>
        <fullName evidence="2">Formin GTPase-binding domain-containing protein</fullName>
    </recommendedName>
</protein>
<evidence type="ECO:0000256" key="1">
    <source>
        <dbReference type="SAM" id="MobiDB-lite"/>
    </source>
</evidence>
<dbReference type="SUPFAM" id="SSF48371">
    <property type="entry name" value="ARM repeat"/>
    <property type="match status" value="1"/>
</dbReference>
<evidence type="ECO:0000259" key="2">
    <source>
        <dbReference type="SMART" id="SM01140"/>
    </source>
</evidence>
<gene>
    <name evidence="3" type="ORF">DMC30DRAFT_413232</name>
</gene>
<feature type="compositionally biased region" description="Low complexity" evidence="1">
    <location>
        <begin position="489"/>
        <end position="504"/>
    </location>
</feature>
<dbReference type="InterPro" id="IPR011989">
    <property type="entry name" value="ARM-like"/>
</dbReference>
<feature type="compositionally biased region" description="Low complexity" evidence="1">
    <location>
        <begin position="751"/>
        <end position="760"/>
    </location>
</feature>
<comment type="caution">
    <text evidence="3">The sequence shown here is derived from an EMBL/GenBank/DDBJ whole genome shotgun (WGS) entry which is preliminary data.</text>
</comment>
<accession>A0A5C5G5D4</accession>
<feature type="domain" description="Formin GTPase-binding" evidence="2">
    <location>
        <begin position="408"/>
        <end position="724"/>
    </location>
</feature>
<dbReference type="Pfam" id="PF06371">
    <property type="entry name" value="Drf_GBD"/>
    <property type="match status" value="1"/>
</dbReference>